<feature type="transmembrane region" description="Helical" evidence="10">
    <location>
        <begin position="35"/>
        <end position="54"/>
    </location>
</feature>
<keyword evidence="7" id="KW-0406">Ion transport</keyword>
<feature type="transmembrane region" description="Helical" evidence="10">
    <location>
        <begin position="6"/>
        <end position="28"/>
    </location>
</feature>
<comment type="subcellular location">
    <subcellularLocation>
        <location evidence="1">Cell membrane</location>
        <topology evidence="1">Multi-pass membrane protein</topology>
    </subcellularLocation>
</comment>
<feature type="domain" description="RCK C-terminal" evidence="11">
    <location>
        <begin position="400"/>
        <end position="481"/>
    </location>
</feature>
<comment type="caution">
    <text evidence="12">The sequence shown here is derived from an EMBL/GenBank/DDBJ whole genome shotgun (WGS) entry which is preliminary data.</text>
</comment>
<feature type="region of interest" description="Disordered" evidence="9">
    <location>
        <begin position="489"/>
        <end position="528"/>
    </location>
</feature>
<reference evidence="13" key="1">
    <citation type="journal article" date="2019" name="Int. J. Syst. Evol. Microbiol.">
        <title>The Global Catalogue of Microorganisms (GCM) 10K type strain sequencing project: providing services to taxonomists for standard genome sequencing and annotation.</title>
        <authorList>
            <consortium name="The Broad Institute Genomics Platform"/>
            <consortium name="The Broad Institute Genome Sequencing Center for Infectious Disease"/>
            <person name="Wu L."/>
            <person name="Ma J."/>
        </authorList>
    </citation>
    <scope>NUCLEOTIDE SEQUENCE [LARGE SCALE GENOMIC DNA]</scope>
    <source>
        <strain evidence="13">CGMCC 1.12477</strain>
    </source>
</reference>
<evidence type="ECO:0000259" key="11">
    <source>
        <dbReference type="PROSITE" id="PS51202"/>
    </source>
</evidence>
<evidence type="ECO:0000256" key="4">
    <source>
        <dbReference type="ARBA" id="ARBA00022475"/>
    </source>
</evidence>
<dbReference type="InterPro" id="IPR006037">
    <property type="entry name" value="RCK_C"/>
</dbReference>
<dbReference type="PROSITE" id="PS51202">
    <property type="entry name" value="RCK_C"/>
    <property type="match status" value="1"/>
</dbReference>
<keyword evidence="2" id="KW-0813">Transport</keyword>
<dbReference type="InterPro" id="IPR006153">
    <property type="entry name" value="Cation/H_exchanger_TM"/>
</dbReference>
<keyword evidence="5 10" id="KW-0812">Transmembrane</keyword>
<evidence type="ECO:0000256" key="6">
    <source>
        <dbReference type="ARBA" id="ARBA00022989"/>
    </source>
</evidence>
<sequence length="528" mass="53795">MTPGDLPLVVLAVAAVLLVAVGAVRVAARAGLPSLLLYLAIGLALGEGGLGLPFDDADLTQVLGTLALAVILVEGGLTTRWSAVRPVAPLAVVLATVGVLVSVTVTSALVYVVLDVDLRTAIVLGAVASSTDAAAVFSVLRSVPVRGRLRSVVEAESGFNDPPVIILVTVVTSDAWGSGGALAIAGQVGYQLVAGVVLGLVVARGGVLLLARSALPASGLAPLATLAIAFGAFAVAGVAGASGLMAIYVAGLVLGNARLPHRSTTDSFVEGLTWLAQIGLFVLLGLLASPDRLLAALPTALVVGIALTLVARPVSVAVCATPFRVPWRDQAFISWAGLRGAVPIVLATIPMSVGLPGAERVFDVVFLLVVLFTLLQGPTLPAVARWTGADVDAATRDVVLDSAPLDDLDAVLLRFDVPPGSRLAGVEVQELRLPEGAVVTLLLRDGTLSVPTPATALRAGDHALVATVRCHQGEVERRLREVGRGGRLARWHAAGGTPPDVDGAGDSPRTSGAVTQSRQHSFTHGTTE</sequence>
<evidence type="ECO:0000256" key="8">
    <source>
        <dbReference type="ARBA" id="ARBA00023136"/>
    </source>
</evidence>
<feature type="transmembrane region" description="Helical" evidence="10">
    <location>
        <begin position="60"/>
        <end position="78"/>
    </location>
</feature>
<feature type="compositionally biased region" description="Polar residues" evidence="9">
    <location>
        <begin position="508"/>
        <end position="528"/>
    </location>
</feature>
<dbReference type="Gene3D" id="1.20.1530.20">
    <property type="match status" value="1"/>
</dbReference>
<feature type="transmembrane region" description="Helical" evidence="10">
    <location>
        <begin position="90"/>
        <end position="114"/>
    </location>
</feature>
<dbReference type="InterPro" id="IPR036721">
    <property type="entry name" value="RCK_C_sf"/>
</dbReference>
<keyword evidence="8 10" id="KW-0472">Membrane</keyword>
<dbReference type="EMBL" id="JBHUGD010000003">
    <property type="protein sequence ID" value="MFD1948262.1"/>
    <property type="molecule type" value="Genomic_DNA"/>
</dbReference>
<dbReference type="RefSeq" id="WP_343920142.1">
    <property type="nucleotide sequence ID" value="NZ_BAAAJT010000002.1"/>
</dbReference>
<organism evidence="12 13">
    <name type="scientific">Nocardioides aestuarii</name>
    <dbReference type="NCBI Taxonomy" id="252231"/>
    <lineage>
        <taxon>Bacteria</taxon>
        <taxon>Bacillati</taxon>
        <taxon>Actinomycetota</taxon>
        <taxon>Actinomycetes</taxon>
        <taxon>Propionibacteriales</taxon>
        <taxon>Nocardioidaceae</taxon>
        <taxon>Nocardioides</taxon>
    </lineage>
</organism>
<dbReference type="NCBIfam" id="NF003716">
    <property type="entry name" value="PRK05326.1-3"/>
    <property type="match status" value="1"/>
</dbReference>
<feature type="transmembrane region" description="Helical" evidence="10">
    <location>
        <begin position="271"/>
        <end position="288"/>
    </location>
</feature>
<feature type="transmembrane region" description="Helical" evidence="10">
    <location>
        <begin position="293"/>
        <end position="311"/>
    </location>
</feature>
<keyword evidence="3" id="KW-0050">Antiport</keyword>
<dbReference type="Proteomes" id="UP001597351">
    <property type="component" value="Unassembled WGS sequence"/>
</dbReference>
<feature type="transmembrane region" description="Helical" evidence="10">
    <location>
        <begin position="190"/>
        <end position="211"/>
    </location>
</feature>
<proteinExistence type="predicted"/>
<feature type="transmembrane region" description="Helical" evidence="10">
    <location>
        <begin position="120"/>
        <end position="143"/>
    </location>
</feature>
<dbReference type="Gene3D" id="3.30.70.1450">
    <property type="entry name" value="Regulator of K+ conductance, C-terminal domain"/>
    <property type="match status" value="1"/>
</dbReference>
<evidence type="ECO:0000256" key="10">
    <source>
        <dbReference type="SAM" id="Phobius"/>
    </source>
</evidence>
<keyword evidence="6 10" id="KW-1133">Transmembrane helix</keyword>
<evidence type="ECO:0000256" key="5">
    <source>
        <dbReference type="ARBA" id="ARBA00022692"/>
    </source>
</evidence>
<dbReference type="PANTHER" id="PTHR32507:SF7">
    <property type="entry name" value="K(+)_H(+) ANTIPORTER NHAP2"/>
    <property type="match status" value="1"/>
</dbReference>
<gene>
    <name evidence="12" type="ORF">ACFSDE_15775</name>
</gene>
<evidence type="ECO:0000256" key="2">
    <source>
        <dbReference type="ARBA" id="ARBA00022448"/>
    </source>
</evidence>
<evidence type="ECO:0000256" key="7">
    <source>
        <dbReference type="ARBA" id="ARBA00023065"/>
    </source>
</evidence>
<accession>A0ABW4TRT4</accession>
<dbReference type="Pfam" id="PF00999">
    <property type="entry name" value="Na_H_Exchanger"/>
    <property type="match status" value="1"/>
</dbReference>
<evidence type="ECO:0000313" key="12">
    <source>
        <dbReference type="EMBL" id="MFD1948262.1"/>
    </source>
</evidence>
<dbReference type="PANTHER" id="PTHR32507">
    <property type="entry name" value="NA(+)/H(+) ANTIPORTER 1"/>
    <property type="match status" value="1"/>
</dbReference>
<dbReference type="NCBIfam" id="NF003715">
    <property type="entry name" value="PRK05326.1-2"/>
    <property type="match status" value="1"/>
</dbReference>
<keyword evidence="4" id="KW-1003">Cell membrane</keyword>
<dbReference type="SUPFAM" id="SSF116726">
    <property type="entry name" value="TrkA C-terminal domain-like"/>
    <property type="match status" value="1"/>
</dbReference>
<evidence type="ECO:0000256" key="3">
    <source>
        <dbReference type="ARBA" id="ARBA00022449"/>
    </source>
</evidence>
<name>A0ABW4TRT4_9ACTN</name>
<evidence type="ECO:0000313" key="13">
    <source>
        <dbReference type="Proteomes" id="UP001597351"/>
    </source>
</evidence>
<protein>
    <submittedName>
        <fullName evidence="12">Potassium/proton antiporter</fullName>
    </submittedName>
</protein>
<dbReference type="Pfam" id="PF02080">
    <property type="entry name" value="TrkA_C"/>
    <property type="match status" value="1"/>
</dbReference>
<evidence type="ECO:0000256" key="1">
    <source>
        <dbReference type="ARBA" id="ARBA00004651"/>
    </source>
</evidence>
<feature type="transmembrane region" description="Helical" evidence="10">
    <location>
        <begin position="331"/>
        <end position="349"/>
    </location>
</feature>
<feature type="transmembrane region" description="Helical" evidence="10">
    <location>
        <begin position="223"/>
        <end position="251"/>
    </location>
</feature>
<evidence type="ECO:0000256" key="9">
    <source>
        <dbReference type="SAM" id="MobiDB-lite"/>
    </source>
</evidence>
<keyword evidence="13" id="KW-1185">Reference proteome</keyword>
<feature type="transmembrane region" description="Helical" evidence="10">
    <location>
        <begin position="361"/>
        <end position="380"/>
    </location>
</feature>
<dbReference type="InterPro" id="IPR038770">
    <property type="entry name" value="Na+/solute_symporter_sf"/>
</dbReference>